<evidence type="ECO:0000313" key="5">
    <source>
        <dbReference type="EMBL" id="TNC70899.1"/>
    </source>
</evidence>
<feature type="transmembrane region" description="Helical" evidence="4">
    <location>
        <begin position="303"/>
        <end position="323"/>
    </location>
</feature>
<dbReference type="AlphaFoldDB" id="A0A5C4ND16"/>
<proteinExistence type="inferred from homology"/>
<dbReference type="RefSeq" id="WP_139082106.1">
    <property type="nucleotide sequence ID" value="NZ_VDFV01000017.1"/>
</dbReference>
<keyword evidence="2" id="KW-0560">Oxidoreductase</keyword>
<gene>
    <name evidence="5" type="ORF">FHG71_12935</name>
</gene>
<comment type="similarity">
    <text evidence="1 3">Belongs to the short-chain dehydrogenases/reductases (SDR) family.</text>
</comment>
<dbReference type="OrthoDB" id="9781689at2"/>
<dbReference type="InterPro" id="IPR036291">
    <property type="entry name" value="NAD(P)-bd_dom_sf"/>
</dbReference>
<accession>A0A5C4ND16</accession>
<dbReference type="PRINTS" id="PR00081">
    <property type="entry name" value="GDHRDH"/>
</dbReference>
<dbReference type="InterPro" id="IPR020904">
    <property type="entry name" value="Sc_DH/Rdtase_CS"/>
</dbReference>
<dbReference type="Proteomes" id="UP000305709">
    <property type="component" value="Unassembled WGS sequence"/>
</dbReference>
<dbReference type="Gene3D" id="3.40.50.720">
    <property type="entry name" value="NAD(P)-binding Rossmann-like Domain"/>
    <property type="match status" value="1"/>
</dbReference>
<dbReference type="InterPro" id="IPR002347">
    <property type="entry name" value="SDR_fam"/>
</dbReference>
<dbReference type="Pfam" id="PF00106">
    <property type="entry name" value="adh_short"/>
    <property type="match status" value="1"/>
</dbReference>
<dbReference type="GO" id="GO:0016491">
    <property type="term" value="F:oxidoreductase activity"/>
    <property type="evidence" value="ECO:0007669"/>
    <property type="project" value="UniProtKB-KW"/>
</dbReference>
<evidence type="ECO:0000256" key="4">
    <source>
        <dbReference type="SAM" id="Phobius"/>
    </source>
</evidence>
<reference evidence="5 6" key="1">
    <citation type="submission" date="2019-06" db="EMBL/GenBank/DDBJ databases">
        <authorList>
            <person name="Jiang L."/>
        </authorList>
    </citation>
    <scope>NUCLEOTIDE SEQUENCE [LARGE SCALE GENOMIC DNA]</scope>
    <source>
        <strain evidence="5 6">YIM 48858</strain>
    </source>
</reference>
<keyword evidence="6" id="KW-1185">Reference proteome</keyword>
<dbReference type="GO" id="GO:0016020">
    <property type="term" value="C:membrane"/>
    <property type="evidence" value="ECO:0007669"/>
    <property type="project" value="TreeGrafter"/>
</dbReference>
<dbReference type="NCBIfam" id="NF004792">
    <property type="entry name" value="PRK06139.1"/>
    <property type="match status" value="1"/>
</dbReference>
<keyword evidence="4" id="KW-0472">Membrane</keyword>
<keyword evidence="4" id="KW-1133">Transmembrane helix</keyword>
<dbReference type="PANTHER" id="PTHR44196:SF1">
    <property type="entry name" value="DEHYDROGENASE_REDUCTASE SDR FAMILY MEMBER 7B"/>
    <property type="match status" value="1"/>
</dbReference>
<organism evidence="5 6">
    <name type="scientific">Rubellimicrobium roseum</name>
    <dbReference type="NCBI Taxonomy" id="687525"/>
    <lineage>
        <taxon>Bacteria</taxon>
        <taxon>Pseudomonadati</taxon>
        <taxon>Pseudomonadota</taxon>
        <taxon>Alphaproteobacteria</taxon>
        <taxon>Rhodobacterales</taxon>
        <taxon>Roseobacteraceae</taxon>
        <taxon>Rubellimicrobium</taxon>
    </lineage>
</organism>
<evidence type="ECO:0000313" key="6">
    <source>
        <dbReference type="Proteomes" id="UP000305709"/>
    </source>
</evidence>
<evidence type="ECO:0000256" key="2">
    <source>
        <dbReference type="ARBA" id="ARBA00023002"/>
    </source>
</evidence>
<evidence type="ECO:0000256" key="3">
    <source>
        <dbReference type="RuleBase" id="RU000363"/>
    </source>
</evidence>
<sequence length="329" mass="34407">MTDLTGASVVVTGASSGIGRATARAFAERGARLTLAARRGEVLEDVARECRDRGGQAIAVPTDVADPDSVRALARAAVQAWGGIDVWVNNAGVGAVGAFHEVPLEMHRQIIETDLMGAIHGAEAVVPVFLRQGRGTLVNNISMGAWTPMPFASAYTAAKFGLRGFTASLRQELKVHPEIHVCGVFPSMIDTPGLQHGANLSGKRINPGPYLYSPERVARAIVGVVRHPRAEVAVGFPAGWARFAYGVAPVPTEHAVGLMMRRALERAGPGSRREGAVMHPTADGVRASGGVLERKGVPPAERLNGFALIAAGAALSLGALAFARARRTG</sequence>
<dbReference type="PANTHER" id="PTHR44196">
    <property type="entry name" value="DEHYDROGENASE/REDUCTASE SDR FAMILY MEMBER 7B"/>
    <property type="match status" value="1"/>
</dbReference>
<evidence type="ECO:0000256" key="1">
    <source>
        <dbReference type="ARBA" id="ARBA00006484"/>
    </source>
</evidence>
<keyword evidence="4" id="KW-0812">Transmembrane</keyword>
<dbReference type="PRINTS" id="PR00080">
    <property type="entry name" value="SDRFAMILY"/>
</dbReference>
<protein>
    <submittedName>
        <fullName evidence="5">SDR family oxidoreductase</fullName>
    </submittedName>
</protein>
<comment type="caution">
    <text evidence="5">The sequence shown here is derived from an EMBL/GenBank/DDBJ whole genome shotgun (WGS) entry which is preliminary data.</text>
</comment>
<name>A0A5C4ND16_9RHOB</name>
<dbReference type="EMBL" id="VDFV01000017">
    <property type="protein sequence ID" value="TNC70899.1"/>
    <property type="molecule type" value="Genomic_DNA"/>
</dbReference>
<dbReference type="SUPFAM" id="SSF51735">
    <property type="entry name" value="NAD(P)-binding Rossmann-fold domains"/>
    <property type="match status" value="1"/>
</dbReference>
<dbReference type="PROSITE" id="PS00061">
    <property type="entry name" value="ADH_SHORT"/>
    <property type="match status" value="1"/>
</dbReference>